<dbReference type="EMBL" id="JACHHB010000001">
    <property type="protein sequence ID" value="MBB5171966.1"/>
    <property type="molecule type" value="Genomic_DNA"/>
</dbReference>
<gene>
    <name evidence="1" type="ORF">HNQ41_000106</name>
</gene>
<dbReference type="SUPFAM" id="SSF100985">
    <property type="entry name" value="Sporulation inhibitor Sda"/>
    <property type="match status" value="1"/>
</dbReference>
<dbReference type="Gene3D" id="1.10.287.1100">
    <property type="entry name" value="Sporulation inhibitor A"/>
    <property type="match status" value="1"/>
</dbReference>
<evidence type="ECO:0000313" key="1">
    <source>
        <dbReference type="EMBL" id="MBB5171966.1"/>
    </source>
</evidence>
<accession>A0A840QKE9</accession>
<keyword evidence="2" id="KW-1185">Reference proteome</keyword>
<protein>
    <recommendedName>
        <fullName evidence="3">Sporulation histidine kinase inhibitor Sda</fullName>
    </recommendedName>
</protein>
<sequence>MNLLTDEALIEAYKKSIELNLDLDFLTILENEIRSRKIDVSQLSVITDHTENNM</sequence>
<name>A0A840QKE9_9BACI</name>
<dbReference type="RefSeq" id="WP_184662452.1">
    <property type="nucleotide sequence ID" value="NZ_JACHHB010000001.1"/>
</dbReference>
<dbReference type="InterPro" id="IPR015064">
    <property type="entry name" value="Sda"/>
</dbReference>
<dbReference type="Proteomes" id="UP000551878">
    <property type="component" value="Unassembled WGS sequence"/>
</dbReference>
<comment type="caution">
    <text evidence="1">The sequence shown here is derived from an EMBL/GenBank/DDBJ whole genome shotgun (WGS) entry which is preliminary data.</text>
</comment>
<proteinExistence type="predicted"/>
<reference evidence="1 2" key="1">
    <citation type="submission" date="2020-08" db="EMBL/GenBank/DDBJ databases">
        <title>Genomic Encyclopedia of Type Strains, Phase IV (KMG-IV): sequencing the most valuable type-strain genomes for metagenomic binning, comparative biology and taxonomic classification.</title>
        <authorList>
            <person name="Goeker M."/>
        </authorList>
    </citation>
    <scope>NUCLEOTIDE SEQUENCE [LARGE SCALE GENOMIC DNA]</scope>
    <source>
        <strain evidence="1 2">DSM 24696</strain>
    </source>
</reference>
<organism evidence="1 2">
    <name type="scientific">Texcoconibacillus texcoconensis</name>
    <dbReference type="NCBI Taxonomy" id="1095777"/>
    <lineage>
        <taxon>Bacteria</taxon>
        <taxon>Bacillati</taxon>
        <taxon>Bacillota</taxon>
        <taxon>Bacilli</taxon>
        <taxon>Bacillales</taxon>
        <taxon>Bacillaceae</taxon>
        <taxon>Texcoconibacillus</taxon>
    </lineage>
</organism>
<evidence type="ECO:0000313" key="2">
    <source>
        <dbReference type="Proteomes" id="UP000551878"/>
    </source>
</evidence>
<dbReference type="Pfam" id="PF08970">
    <property type="entry name" value="Sda"/>
    <property type="match status" value="1"/>
</dbReference>
<dbReference type="InterPro" id="IPR036916">
    <property type="entry name" value="Sda_sf"/>
</dbReference>
<evidence type="ECO:0008006" key="3">
    <source>
        <dbReference type="Google" id="ProtNLM"/>
    </source>
</evidence>
<dbReference type="AlphaFoldDB" id="A0A840QKE9"/>